<accession>A0A8J3N9A1</accession>
<evidence type="ECO:0000313" key="8">
    <source>
        <dbReference type="EMBL" id="GHO99092.1"/>
    </source>
</evidence>
<evidence type="ECO:0000313" key="9">
    <source>
        <dbReference type="Proteomes" id="UP000597444"/>
    </source>
</evidence>
<dbReference type="FunFam" id="3.40.50.300:FF:000006">
    <property type="entry name" value="DNA-binding transcriptional regulator NtrC"/>
    <property type="match status" value="1"/>
</dbReference>
<dbReference type="SUPFAM" id="SSF46689">
    <property type="entry name" value="Homeodomain-like"/>
    <property type="match status" value="1"/>
</dbReference>
<keyword evidence="2" id="KW-0067">ATP-binding</keyword>
<dbReference type="PROSITE" id="PS00675">
    <property type="entry name" value="SIGMA54_INTERACT_1"/>
    <property type="match status" value="1"/>
</dbReference>
<proteinExistence type="predicted"/>
<evidence type="ECO:0000256" key="6">
    <source>
        <dbReference type="ARBA" id="ARBA00023163"/>
    </source>
</evidence>
<evidence type="ECO:0000256" key="3">
    <source>
        <dbReference type="ARBA" id="ARBA00023015"/>
    </source>
</evidence>
<keyword evidence="9" id="KW-1185">Reference proteome</keyword>
<dbReference type="RefSeq" id="WP_220209753.1">
    <property type="nucleotide sequence ID" value="NZ_BNJK01000002.1"/>
</dbReference>
<gene>
    <name evidence="8" type="ORF">KSF_091400</name>
</gene>
<protein>
    <submittedName>
        <fullName evidence="8">Sigma-54-dependent Fis family transcriptional regulator</fullName>
    </submittedName>
</protein>
<dbReference type="InterPro" id="IPR027417">
    <property type="entry name" value="P-loop_NTPase"/>
</dbReference>
<dbReference type="SUPFAM" id="SSF52540">
    <property type="entry name" value="P-loop containing nucleoside triphosphate hydrolases"/>
    <property type="match status" value="1"/>
</dbReference>
<dbReference type="Gene3D" id="3.40.50.2300">
    <property type="match status" value="1"/>
</dbReference>
<dbReference type="InterPro" id="IPR025662">
    <property type="entry name" value="Sigma_54_int_dom_ATP-bd_1"/>
</dbReference>
<name>A0A8J3N9A1_9CHLR</name>
<dbReference type="PROSITE" id="PS50045">
    <property type="entry name" value="SIGMA54_INTERACT_4"/>
    <property type="match status" value="1"/>
</dbReference>
<dbReference type="SMART" id="SM00382">
    <property type="entry name" value="AAA"/>
    <property type="match status" value="1"/>
</dbReference>
<dbReference type="InterPro" id="IPR025944">
    <property type="entry name" value="Sigma_54_int_dom_CS"/>
</dbReference>
<dbReference type="InterPro" id="IPR058031">
    <property type="entry name" value="AAA_lid_NorR"/>
</dbReference>
<comment type="caution">
    <text evidence="8">The sequence shown here is derived from an EMBL/GenBank/DDBJ whole genome shotgun (WGS) entry which is preliminary data.</text>
</comment>
<dbReference type="Gene3D" id="1.10.8.60">
    <property type="match status" value="1"/>
</dbReference>
<dbReference type="GO" id="GO:0006355">
    <property type="term" value="P:regulation of DNA-templated transcription"/>
    <property type="evidence" value="ECO:0007669"/>
    <property type="project" value="InterPro"/>
</dbReference>
<evidence type="ECO:0000256" key="1">
    <source>
        <dbReference type="ARBA" id="ARBA00022741"/>
    </source>
</evidence>
<dbReference type="PROSITE" id="PS00688">
    <property type="entry name" value="SIGMA54_INTERACT_3"/>
    <property type="match status" value="1"/>
</dbReference>
<keyword evidence="1" id="KW-0547">Nucleotide-binding</keyword>
<dbReference type="InterPro" id="IPR002197">
    <property type="entry name" value="HTH_Fis"/>
</dbReference>
<dbReference type="PANTHER" id="PTHR32071:SF57">
    <property type="entry name" value="C4-DICARBOXYLATE TRANSPORT TRANSCRIPTIONAL REGULATORY PROTEIN DCTD"/>
    <property type="match status" value="1"/>
</dbReference>
<organism evidence="8 9">
    <name type="scientific">Reticulibacter mediterranei</name>
    <dbReference type="NCBI Taxonomy" id="2778369"/>
    <lineage>
        <taxon>Bacteria</taxon>
        <taxon>Bacillati</taxon>
        <taxon>Chloroflexota</taxon>
        <taxon>Ktedonobacteria</taxon>
        <taxon>Ktedonobacterales</taxon>
        <taxon>Reticulibacteraceae</taxon>
        <taxon>Reticulibacter</taxon>
    </lineage>
</organism>
<dbReference type="Pfam" id="PF00158">
    <property type="entry name" value="Sigma54_activat"/>
    <property type="match status" value="1"/>
</dbReference>
<dbReference type="InterPro" id="IPR003593">
    <property type="entry name" value="AAA+_ATPase"/>
</dbReference>
<keyword evidence="5" id="KW-0010">Activator</keyword>
<evidence type="ECO:0000256" key="2">
    <source>
        <dbReference type="ARBA" id="ARBA00022840"/>
    </source>
</evidence>
<evidence type="ECO:0000256" key="4">
    <source>
        <dbReference type="ARBA" id="ARBA00023125"/>
    </source>
</evidence>
<dbReference type="InterPro" id="IPR002078">
    <property type="entry name" value="Sigma_54_int"/>
</dbReference>
<dbReference type="AlphaFoldDB" id="A0A8J3N9A1"/>
<dbReference type="Pfam" id="PF02954">
    <property type="entry name" value="HTH_8"/>
    <property type="match status" value="1"/>
</dbReference>
<keyword evidence="3" id="KW-0805">Transcription regulation</keyword>
<dbReference type="CDD" id="cd00009">
    <property type="entry name" value="AAA"/>
    <property type="match status" value="1"/>
</dbReference>
<sequence>MKDNALQPRLHILLIDNRVFERPALLVILRLNYKVTVSQTAEEAIPTLLDDPPAMIIIDAGEQNMEFLSLIEEYDQQTPLLLVGQHPDDEYAGDGFNRSALKMWIEHTITSRKLKTQVASLEAGDTKVQSFASFITCNQTLFQIFRTLQRVLDTDVPVLITGESGTGKELIAQGIHNQSKRMEQPFVALNCAAIPETLLETELFGYEKGAFTGATAPKIGKLEYAGEGTIFLDEIGDMPLLTQAKLLRAIQERAIERVGGHKSIPFKARILAATNKNLPEEIQRRAFREDLFYRLNTVHVELPSLRERREDIPLLIMHFLKAFSQRYDKNILGISPTVLHALQKYDWPGNVRELVNIVHHAVLLSDGPRIELKDLPAELRFGRGIIMMLDQVGKVPLDALVEQAKNDFERQIITLVLEKFNYNKARSAQFLGIDRKTLYRKIKTLRIQDEK</sequence>
<dbReference type="PANTHER" id="PTHR32071">
    <property type="entry name" value="TRANSCRIPTIONAL REGULATORY PROTEIN"/>
    <property type="match status" value="1"/>
</dbReference>
<dbReference type="Gene3D" id="3.40.50.300">
    <property type="entry name" value="P-loop containing nucleotide triphosphate hydrolases"/>
    <property type="match status" value="1"/>
</dbReference>
<evidence type="ECO:0000259" key="7">
    <source>
        <dbReference type="PROSITE" id="PS50045"/>
    </source>
</evidence>
<dbReference type="GO" id="GO:0005524">
    <property type="term" value="F:ATP binding"/>
    <property type="evidence" value="ECO:0007669"/>
    <property type="project" value="UniProtKB-KW"/>
</dbReference>
<keyword evidence="4" id="KW-0238">DNA-binding</keyword>
<dbReference type="InterPro" id="IPR009057">
    <property type="entry name" value="Homeodomain-like_sf"/>
</dbReference>
<dbReference type="PRINTS" id="PR01590">
    <property type="entry name" value="HTHFIS"/>
</dbReference>
<dbReference type="Gene3D" id="1.10.10.60">
    <property type="entry name" value="Homeodomain-like"/>
    <property type="match status" value="1"/>
</dbReference>
<dbReference type="GO" id="GO:0043565">
    <property type="term" value="F:sequence-specific DNA binding"/>
    <property type="evidence" value="ECO:0007669"/>
    <property type="project" value="InterPro"/>
</dbReference>
<dbReference type="FunFam" id="1.10.8.60:FF:000014">
    <property type="entry name" value="DNA-binding transcriptional regulator NtrC"/>
    <property type="match status" value="1"/>
</dbReference>
<dbReference type="CDD" id="cd00156">
    <property type="entry name" value="REC"/>
    <property type="match status" value="1"/>
</dbReference>
<dbReference type="InterPro" id="IPR011006">
    <property type="entry name" value="CheY-like_superfamily"/>
</dbReference>
<dbReference type="EMBL" id="BNJK01000002">
    <property type="protein sequence ID" value="GHO99092.1"/>
    <property type="molecule type" value="Genomic_DNA"/>
</dbReference>
<feature type="domain" description="Sigma-54 factor interaction" evidence="7">
    <location>
        <begin position="134"/>
        <end position="363"/>
    </location>
</feature>
<dbReference type="Proteomes" id="UP000597444">
    <property type="component" value="Unassembled WGS sequence"/>
</dbReference>
<evidence type="ECO:0000256" key="5">
    <source>
        <dbReference type="ARBA" id="ARBA00023159"/>
    </source>
</evidence>
<reference evidence="8" key="1">
    <citation type="submission" date="2020-10" db="EMBL/GenBank/DDBJ databases">
        <title>Taxonomic study of unclassified bacteria belonging to the class Ktedonobacteria.</title>
        <authorList>
            <person name="Yabe S."/>
            <person name="Wang C.M."/>
            <person name="Zheng Y."/>
            <person name="Sakai Y."/>
            <person name="Cavaletti L."/>
            <person name="Monciardini P."/>
            <person name="Donadio S."/>
        </authorList>
    </citation>
    <scope>NUCLEOTIDE SEQUENCE</scope>
    <source>
        <strain evidence="8">ID150040</strain>
    </source>
</reference>
<keyword evidence="6" id="KW-0804">Transcription</keyword>
<dbReference type="Pfam" id="PF25601">
    <property type="entry name" value="AAA_lid_14"/>
    <property type="match status" value="1"/>
</dbReference>
<dbReference type="SUPFAM" id="SSF52172">
    <property type="entry name" value="CheY-like"/>
    <property type="match status" value="1"/>
</dbReference>